<gene>
    <name evidence="2" type="ORF">SAMN06265222_101787</name>
</gene>
<feature type="compositionally biased region" description="Basic and acidic residues" evidence="1">
    <location>
        <begin position="142"/>
        <end position="152"/>
    </location>
</feature>
<reference evidence="2 3" key="1">
    <citation type="submission" date="2017-05" db="EMBL/GenBank/DDBJ databases">
        <authorList>
            <person name="Varghese N."/>
            <person name="Submissions S."/>
        </authorList>
    </citation>
    <scope>NUCLEOTIDE SEQUENCE [LARGE SCALE GENOMIC DNA]</scope>
    <source>
        <strain evidence="2 3">DSM 25457</strain>
    </source>
</reference>
<sequence length="309" mass="34543">MWHTVDGERILKGHQAALVQAIIDTCIDTLHLRSTFSRSPQWAPPSNASAITQLPSKTGDGHQHLANFSHSFEEASFHTGVDLFDALDTDEQLGCIHLIAKCLLTPYRMTQPVAAIHDATIAALFTCLKQNVEVELLNDLHENSDNDRHSEDPASNAGETSERSDADSIATCWRQLVYDAWREDEMHPQDQTPSVDSHQTGETRNATETSSHVSNAEPNGQQLESHDFRLVNFLHWETMIDELSGLLLFDRDFELADQFLDASPIAGRHAKLQLGITNDYFIQGPPLVPAGGFDDLLWETRELVRSNPR</sequence>
<feature type="region of interest" description="Disordered" evidence="1">
    <location>
        <begin position="142"/>
        <end position="167"/>
    </location>
</feature>
<feature type="compositionally biased region" description="Polar residues" evidence="1">
    <location>
        <begin position="189"/>
        <end position="221"/>
    </location>
</feature>
<protein>
    <submittedName>
        <fullName evidence="2">Uncharacterized protein</fullName>
    </submittedName>
</protein>
<dbReference type="EMBL" id="FXUG01000001">
    <property type="protein sequence ID" value="SMP42461.1"/>
    <property type="molecule type" value="Genomic_DNA"/>
</dbReference>
<evidence type="ECO:0000313" key="2">
    <source>
        <dbReference type="EMBL" id="SMP42461.1"/>
    </source>
</evidence>
<keyword evidence="3" id="KW-1185">Reference proteome</keyword>
<dbReference type="Proteomes" id="UP001158067">
    <property type="component" value="Unassembled WGS sequence"/>
</dbReference>
<evidence type="ECO:0000313" key="3">
    <source>
        <dbReference type="Proteomes" id="UP001158067"/>
    </source>
</evidence>
<comment type="caution">
    <text evidence="2">The sequence shown here is derived from an EMBL/GenBank/DDBJ whole genome shotgun (WGS) entry which is preliminary data.</text>
</comment>
<accession>A0ABY1PQP8</accession>
<organism evidence="2 3">
    <name type="scientific">Neorhodopirellula lusitana</name>
    <dbReference type="NCBI Taxonomy" id="445327"/>
    <lineage>
        <taxon>Bacteria</taxon>
        <taxon>Pseudomonadati</taxon>
        <taxon>Planctomycetota</taxon>
        <taxon>Planctomycetia</taxon>
        <taxon>Pirellulales</taxon>
        <taxon>Pirellulaceae</taxon>
        <taxon>Neorhodopirellula</taxon>
    </lineage>
</organism>
<dbReference type="RefSeq" id="WP_283430974.1">
    <property type="nucleotide sequence ID" value="NZ_FXUG01000001.1"/>
</dbReference>
<evidence type="ECO:0000256" key="1">
    <source>
        <dbReference type="SAM" id="MobiDB-lite"/>
    </source>
</evidence>
<proteinExistence type="predicted"/>
<feature type="region of interest" description="Disordered" evidence="1">
    <location>
        <begin position="186"/>
        <end position="221"/>
    </location>
</feature>
<name>A0ABY1PQP8_9BACT</name>